<dbReference type="Proteomes" id="UP000480266">
    <property type="component" value="Unassembled WGS sequence"/>
</dbReference>
<organism evidence="7 8">
    <name type="scientific">Candidatus Afipia apatlaquensis</name>
    <dbReference type="NCBI Taxonomy" id="2712852"/>
    <lineage>
        <taxon>Bacteria</taxon>
        <taxon>Pseudomonadati</taxon>
        <taxon>Pseudomonadota</taxon>
        <taxon>Alphaproteobacteria</taxon>
        <taxon>Hyphomicrobiales</taxon>
        <taxon>Nitrobacteraceae</taxon>
        <taxon>Afipia</taxon>
    </lineage>
</organism>
<keyword evidence="8" id="KW-1185">Reference proteome</keyword>
<feature type="non-terminal residue" evidence="7">
    <location>
        <position position="1"/>
    </location>
</feature>
<evidence type="ECO:0000256" key="3">
    <source>
        <dbReference type="ARBA" id="ARBA00022692"/>
    </source>
</evidence>
<dbReference type="GO" id="GO:0005886">
    <property type="term" value="C:plasma membrane"/>
    <property type="evidence" value="ECO:0007669"/>
    <property type="project" value="UniProtKB-SubCell"/>
</dbReference>
<keyword evidence="5 6" id="KW-0472">Membrane</keyword>
<reference evidence="7" key="1">
    <citation type="submission" date="2020-02" db="EMBL/GenBank/DDBJ databases">
        <title>Draft genome sequence of Candidatus Afipia apatlaquensis IBT-C3, a potential strain for decolorization of textile dyes.</title>
        <authorList>
            <person name="Sanchez-Reyes A."/>
            <person name="Breton-Deval L."/>
            <person name="Mangelson H."/>
            <person name="Sanchez-Flores A."/>
        </authorList>
    </citation>
    <scope>NUCLEOTIDE SEQUENCE [LARGE SCALE GENOMIC DNA]</scope>
    <source>
        <strain evidence="7">IBT-C3</strain>
    </source>
</reference>
<keyword evidence="2" id="KW-1003">Cell membrane</keyword>
<protein>
    <submittedName>
        <fullName evidence="7">Branched-chain amino acid ABC transporter permease</fullName>
    </submittedName>
</protein>
<evidence type="ECO:0000256" key="1">
    <source>
        <dbReference type="ARBA" id="ARBA00004651"/>
    </source>
</evidence>
<gene>
    <name evidence="7" type="ORF">G4V63_13330</name>
</gene>
<feature type="transmembrane region" description="Helical" evidence="6">
    <location>
        <begin position="17"/>
        <end position="42"/>
    </location>
</feature>
<dbReference type="GO" id="GO:0015658">
    <property type="term" value="F:branched-chain amino acid transmembrane transporter activity"/>
    <property type="evidence" value="ECO:0007669"/>
    <property type="project" value="InterPro"/>
</dbReference>
<dbReference type="PANTHER" id="PTHR30482:SF17">
    <property type="entry name" value="ABC TRANSPORTER ATP-BINDING PROTEIN"/>
    <property type="match status" value="1"/>
</dbReference>
<feature type="transmembrane region" description="Helical" evidence="6">
    <location>
        <begin position="63"/>
        <end position="86"/>
    </location>
</feature>
<dbReference type="AlphaFoldDB" id="A0A7C9RFR7"/>
<comment type="caution">
    <text evidence="7">The sequence shown here is derived from an EMBL/GenBank/DDBJ whole genome shotgun (WGS) entry which is preliminary data.</text>
</comment>
<evidence type="ECO:0000256" key="4">
    <source>
        <dbReference type="ARBA" id="ARBA00022989"/>
    </source>
</evidence>
<dbReference type="EMBL" id="JAAMRR010000700">
    <property type="protein sequence ID" value="NGX96158.1"/>
    <property type="molecule type" value="Genomic_DNA"/>
</dbReference>
<feature type="transmembrane region" description="Helical" evidence="6">
    <location>
        <begin position="106"/>
        <end position="128"/>
    </location>
</feature>
<evidence type="ECO:0000256" key="2">
    <source>
        <dbReference type="ARBA" id="ARBA00022475"/>
    </source>
</evidence>
<evidence type="ECO:0000256" key="5">
    <source>
        <dbReference type="ARBA" id="ARBA00023136"/>
    </source>
</evidence>
<evidence type="ECO:0000256" key="6">
    <source>
        <dbReference type="SAM" id="Phobius"/>
    </source>
</evidence>
<dbReference type="InterPro" id="IPR001851">
    <property type="entry name" value="ABC_transp_permease"/>
</dbReference>
<sequence length="174" mass="18816">VPLPSIGPWHVNDVTSYYYVVLIVILLCAAAYYTLVTSPFGLTLRGIKSSESRMRSLGYSVGWHLYAGFVLSGVFASIAGVLYVYFNRFINPTAAAFPVSVEAVLMAIIGGTGTIIGPFIGAGIVLVLRNWVSGFFHYYTGVLGIVFIVTVLWAPQGIMGLLKRWRSGDRGEGA</sequence>
<dbReference type="CDD" id="cd06581">
    <property type="entry name" value="TM_PBP1_LivM_like"/>
    <property type="match status" value="1"/>
</dbReference>
<proteinExistence type="predicted"/>
<dbReference type="Pfam" id="PF02653">
    <property type="entry name" value="BPD_transp_2"/>
    <property type="match status" value="1"/>
</dbReference>
<evidence type="ECO:0000313" key="8">
    <source>
        <dbReference type="Proteomes" id="UP000480266"/>
    </source>
</evidence>
<keyword evidence="4 6" id="KW-1133">Transmembrane helix</keyword>
<accession>A0A7C9RFR7</accession>
<evidence type="ECO:0000313" key="7">
    <source>
        <dbReference type="EMBL" id="NGX96158.1"/>
    </source>
</evidence>
<comment type="subcellular location">
    <subcellularLocation>
        <location evidence="1">Cell membrane</location>
        <topology evidence="1">Multi-pass membrane protein</topology>
    </subcellularLocation>
</comment>
<name>A0A7C9RFR7_9BRAD</name>
<dbReference type="InterPro" id="IPR043428">
    <property type="entry name" value="LivM-like"/>
</dbReference>
<dbReference type="PANTHER" id="PTHR30482">
    <property type="entry name" value="HIGH-AFFINITY BRANCHED-CHAIN AMINO ACID TRANSPORT SYSTEM PERMEASE"/>
    <property type="match status" value="1"/>
</dbReference>
<feature type="transmembrane region" description="Helical" evidence="6">
    <location>
        <begin position="135"/>
        <end position="154"/>
    </location>
</feature>
<keyword evidence="3 6" id="KW-0812">Transmembrane</keyword>